<dbReference type="NCBIfam" id="TIGR01596">
    <property type="entry name" value="cas3_HD"/>
    <property type="match status" value="1"/>
</dbReference>
<keyword evidence="3" id="KW-0540">Nuclease</keyword>
<dbReference type="PANTHER" id="PTHR47963:SF9">
    <property type="entry name" value="CRISPR-ASSOCIATED ENDONUCLEASE_HELICASE CAS3"/>
    <property type="match status" value="1"/>
</dbReference>
<dbReference type="RefSeq" id="WP_051923176.1">
    <property type="nucleotide sequence ID" value="NZ_JASOEM010000012.1"/>
</dbReference>
<comment type="similarity">
    <text evidence="2">In the central section; belongs to the CRISPR-associated helicase Cas3 family.</text>
</comment>
<keyword evidence="5" id="KW-0547">Nucleotide-binding</keyword>
<sequence>MDICFPQGRPQLSAQALSVWAKSVYRDPLDQRYLQLWQHMEDTGAIASWVWDDFIADDVKTLIAEDVGSLSAARNLYIFVSTIHDVGKASPAFEVQVSWLADKTRAENLVIRPIIAKDPRRSEYRHELVGYASVQEWLLSQCRSSGDARLAHGIASIVAGHHGTSITGAKRDLLKRYDAEDFIGDDTWRLVRYEMLDWAADLTDFRSVYESMGDRPMRRRSQILITAMVIIADWIASNDRLFPLNESSMDEDRCDPMKRAAKAWHMLRLPQPWHASASDQSPDEMFAARFDLPGARLRPVQREAVRMAQAMEQPGLMIIEANMGEGKTEAALIAAEILASRFHCGGVYYALPSQATVNAMFTRVLDWIGHLPAEDRQTVGSLFLAHGKSELNDKYEALRERWLDDGSRLDADFSGISLAGYVDGDVGAGKDAEREYDALQAVVNSWLTGRKRGNLSDFVVGTIDQILMAGLRSKHVVLRHLALAGKVVILDEIHSNTAYMNVYMETILSWMGAYGVPVIMLSATLPQDRRRAFLQAYRDGAKSSLAVEPLEARAGGIGTKPLTRMRFRKRPRTPETDLSSAAFGSGLTNPDVALDLRYPLLSLSTADRACESVSPASSGRSTDIRVSLIGDDDASLLALLQDRLREGGCAVVIRDTVARAQHAYDFLREHLGSHMDVGLAHSRFLAFDRARIDRELIHRYGKHGDPSRRSGIIVATQVVEQSLDVDFDLMVTDIAPIDLILQRAGRLHRHHRGDGECDRPRALREAELIITGVEWKENAAPAFMGNVERVYPRYLLMRSLAVLGITPVLNGSMNVPDDIPRLVQTVYGPELVCPETWRDGDAGERHAKDVLDAAIEESQCAARQFRILQPQRDREPFMLDDWLSSGVSDPDSPGVAKERDARAGVRESEDSFEVIVLHKNRNGDLDLPSWGDFGDSSPLPNGIGAPSRRQVRDMLSCTIALSRSSLAYLDLDSVIAALEESTPPRWYEYMQQSRDLRGQLLVVLDQKGHAEYPIRIHKKNGETITMLHLRYSTMRGLEASIDE</sequence>
<evidence type="ECO:0000313" key="11">
    <source>
        <dbReference type="EMBL" id="KFI94761.1"/>
    </source>
</evidence>
<dbReference type="GO" id="GO:0005524">
    <property type="term" value="F:ATP binding"/>
    <property type="evidence" value="ECO:0007669"/>
    <property type="project" value="UniProtKB-KW"/>
</dbReference>
<keyword evidence="6" id="KW-0378">Hydrolase</keyword>
<evidence type="ECO:0000256" key="4">
    <source>
        <dbReference type="ARBA" id="ARBA00022723"/>
    </source>
</evidence>
<dbReference type="Proteomes" id="UP000029033">
    <property type="component" value="Unassembled WGS sequence"/>
</dbReference>
<evidence type="ECO:0000256" key="1">
    <source>
        <dbReference type="ARBA" id="ARBA00006847"/>
    </source>
</evidence>
<evidence type="ECO:0000256" key="3">
    <source>
        <dbReference type="ARBA" id="ARBA00022722"/>
    </source>
</evidence>
<dbReference type="GO" id="GO:0051607">
    <property type="term" value="P:defense response to virus"/>
    <property type="evidence" value="ECO:0007669"/>
    <property type="project" value="UniProtKB-KW"/>
</dbReference>
<dbReference type="Gene3D" id="1.10.3210.30">
    <property type="match status" value="1"/>
</dbReference>
<dbReference type="STRING" id="158787.BSCA_0816"/>
<dbReference type="Pfam" id="PF18019">
    <property type="entry name" value="Cas3_HD"/>
    <property type="match status" value="1"/>
</dbReference>
<dbReference type="Pfam" id="PF18395">
    <property type="entry name" value="Cas3_C"/>
    <property type="match status" value="1"/>
</dbReference>
<dbReference type="Gene3D" id="3.40.50.300">
    <property type="entry name" value="P-loop containing nucleotide triphosphate hydrolases"/>
    <property type="match status" value="2"/>
</dbReference>
<dbReference type="GO" id="GO:0003724">
    <property type="term" value="F:RNA helicase activity"/>
    <property type="evidence" value="ECO:0007669"/>
    <property type="project" value="TreeGrafter"/>
</dbReference>
<evidence type="ECO:0000256" key="5">
    <source>
        <dbReference type="ARBA" id="ARBA00022741"/>
    </source>
</evidence>
<dbReference type="SMART" id="SM00487">
    <property type="entry name" value="DEXDc"/>
    <property type="match status" value="1"/>
</dbReference>
<comment type="similarity">
    <text evidence="1">In the N-terminal section; belongs to the CRISPR-associated nuclease Cas3-HD family.</text>
</comment>
<keyword evidence="8" id="KW-0067">ATP-binding</keyword>
<dbReference type="CDD" id="cd17930">
    <property type="entry name" value="DEXHc_cas3"/>
    <property type="match status" value="1"/>
</dbReference>
<dbReference type="NCBIfam" id="TIGR01587">
    <property type="entry name" value="cas3_core"/>
    <property type="match status" value="1"/>
</dbReference>
<evidence type="ECO:0000256" key="8">
    <source>
        <dbReference type="ARBA" id="ARBA00022840"/>
    </source>
</evidence>
<dbReference type="SUPFAM" id="SSF52540">
    <property type="entry name" value="P-loop containing nucleoside triphosphate hydrolases"/>
    <property type="match status" value="1"/>
</dbReference>
<keyword evidence="7" id="KW-0347">Helicase</keyword>
<dbReference type="eggNOG" id="COG1203">
    <property type="taxonomic scope" value="Bacteria"/>
</dbReference>
<evidence type="ECO:0000256" key="6">
    <source>
        <dbReference type="ARBA" id="ARBA00022801"/>
    </source>
</evidence>
<dbReference type="SMART" id="SM00490">
    <property type="entry name" value="HELICc"/>
    <property type="match status" value="1"/>
</dbReference>
<protein>
    <submittedName>
        <fullName evidence="11">CRISPR-associated helicase Cas3</fullName>
    </submittedName>
</protein>
<evidence type="ECO:0000313" key="12">
    <source>
        <dbReference type="Proteomes" id="UP000029033"/>
    </source>
</evidence>
<gene>
    <name evidence="11" type="ORF">BSCA_0816</name>
</gene>
<dbReference type="EMBL" id="JGZO01000006">
    <property type="protein sequence ID" value="KFI94761.1"/>
    <property type="molecule type" value="Genomic_DNA"/>
</dbReference>
<comment type="caution">
    <text evidence="11">The sequence shown here is derived from an EMBL/GenBank/DDBJ whole genome shotgun (WGS) entry which is preliminary data.</text>
</comment>
<dbReference type="AlphaFoldDB" id="A0A087DGW1"/>
<evidence type="ECO:0000256" key="2">
    <source>
        <dbReference type="ARBA" id="ARBA00009046"/>
    </source>
</evidence>
<keyword evidence="9" id="KW-0051">Antiviral defense</keyword>
<dbReference type="PROSITE" id="PS51643">
    <property type="entry name" value="HD_CAS3"/>
    <property type="match status" value="1"/>
</dbReference>
<dbReference type="CDD" id="cd09641">
    <property type="entry name" value="Cas3''_I"/>
    <property type="match status" value="1"/>
</dbReference>
<dbReference type="InterPro" id="IPR038257">
    <property type="entry name" value="CRISPR-assoc_Cas3_HD_sf"/>
</dbReference>
<dbReference type="InterPro" id="IPR014001">
    <property type="entry name" value="Helicase_ATP-bd"/>
</dbReference>
<evidence type="ECO:0000256" key="7">
    <source>
        <dbReference type="ARBA" id="ARBA00022806"/>
    </source>
</evidence>
<dbReference type="InterPro" id="IPR027417">
    <property type="entry name" value="P-loop_NTPase"/>
</dbReference>
<dbReference type="InterPro" id="IPR050547">
    <property type="entry name" value="DEAD_box_RNA_helicases"/>
</dbReference>
<dbReference type="InterPro" id="IPR006474">
    <property type="entry name" value="Helicase_Cas3_CRISPR-ass_core"/>
</dbReference>
<dbReference type="Pfam" id="PF22590">
    <property type="entry name" value="Cas3-like_C_2"/>
    <property type="match status" value="1"/>
</dbReference>
<reference evidence="11 12" key="1">
    <citation type="submission" date="2014-03" db="EMBL/GenBank/DDBJ databases">
        <title>Genomics of Bifidobacteria.</title>
        <authorList>
            <person name="Ventura M."/>
            <person name="Milani C."/>
            <person name="Lugli G.A."/>
        </authorList>
    </citation>
    <scope>NUCLEOTIDE SEQUENCE [LARGE SCALE GENOMIC DNA]</scope>
    <source>
        <strain evidence="11 12">LMG 21589</strain>
    </source>
</reference>
<dbReference type="GO" id="GO:0016787">
    <property type="term" value="F:hydrolase activity"/>
    <property type="evidence" value="ECO:0007669"/>
    <property type="project" value="UniProtKB-KW"/>
</dbReference>
<proteinExistence type="inferred from homology"/>
<evidence type="ECO:0000256" key="9">
    <source>
        <dbReference type="ARBA" id="ARBA00023118"/>
    </source>
</evidence>
<dbReference type="GO" id="GO:0003723">
    <property type="term" value="F:RNA binding"/>
    <property type="evidence" value="ECO:0007669"/>
    <property type="project" value="TreeGrafter"/>
</dbReference>
<dbReference type="InterPro" id="IPR054712">
    <property type="entry name" value="Cas3-like_dom"/>
</dbReference>
<dbReference type="GO" id="GO:0046872">
    <property type="term" value="F:metal ion binding"/>
    <property type="evidence" value="ECO:0007669"/>
    <property type="project" value="UniProtKB-KW"/>
</dbReference>
<dbReference type="InterPro" id="IPR006483">
    <property type="entry name" value="CRISPR-assoc_Cas3_HD"/>
</dbReference>
<name>A0A087DGW1_9BIFI</name>
<feature type="domain" description="HD Cas3-type" evidence="10">
    <location>
        <begin position="29"/>
        <end position="235"/>
    </location>
</feature>
<accession>A0A087DGW1</accession>
<keyword evidence="4" id="KW-0479">Metal-binding</keyword>
<dbReference type="GO" id="GO:0004518">
    <property type="term" value="F:nuclease activity"/>
    <property type="evidence" value="ECO:0007669"/>
    <property type="project" value="UniProtKB-KW"/>
</dbReference>
<dbReference type="InterPro" id="IPR001650">
    <property type="entry name" value="Helicase_C-like"/>
</dbReference>
<organism evidence="11 12">
    <name type="scientific">Bifidobacterium scardovii</name>
    <dbReference type="NCBI Taxonomy" id="158787"/>
    <lineage>
        <taxon>Bacteria</taxon>
        <taxon>Bacillati</taxon>
        <taxon>Actinomycetota</taxon>
        <taxon>Actinomycetes</taxon>
        <taxon>Bifidobacteriales</taxon>
        <taxon>Bifidobacteriaceae</taxon>
        <taxon>Bifidobacterium</taxon>
    </lineage>
</organism>
<keyword evidence="12" id="KW-1185">Reference proteome</keyword>
<dbReference type="InterPro" id="IPR041372">
    <property type="entry name" value="Cas3_C"/>
</dbReference>
<evidence type="ECO:0000259" key="10">
    <source>
        <dbReference type="PROSITE" id="PS51643"/>
    </source>
</evidence>
<dbReference type="PANTHER" id="PTHR47963">
    <property type="entry name" value="DEAD-BOX ATP-DEPENDENT RNA HELICASE 47, MITOCHONDRIAL"/>
    <property type="match status" value="1"/>
</dbReference>